<protein>
    <recommendedName>
        <fullName evidence="4">Restriction endonuclease type IV Mrr domain-containing protein</fullName>
    </recommendedName>
</protein>
<proteinExistence type="predicted"/>
<evidence type="ECO:0000256" key="1">
    <source>
        <dbReference type="SAM" id="MobiDB-lite"/>
    </source>
</evidence>
<name>A0A7M3DTP1_RHILE</name>
<feature type="compositionally biased region" description="Basic and acidic residues" evidence="1">
    <location>
        <begin position="169"/>
        <end position="178"/>
    </location>
</feature>
<dbReference type="GO" id="GO:0003676">
    <property type="term" value="F:nucleic acid binding"/>
    <property type="evidence" value="ECO:0007669"/>
    <property type="project" value="InterPro"/>
</dbReference>
<organism evidence="2 3">
    <name type="scientific">Rhizobium leguminosarum</name>
    <dbReference type="NCBI Taxonomy" id="384"/>
    <lineage>
        <taxon>Bacteria</taxon>
        <taxon>Pseudomonadati</taxon>
        <taxon>Pseudomonadota</taxon>
        <taxon>Alphaproteobacteria</taxon>
        <taxon>Hyphomicrobiales</taxon>
        <taxon>Rhizobiaceae</taxon>
        <taxon>Rhizobium/Agrobacterium group</taxon>
        <taxon>Rhizobium</taxon>
    </lineage>
</organism>
<dbReference type="InterPro" id="IPR011856">
    <property type="entry name" value="tRNA_endonuc-like_dom_sf"/>
</dbReference>
<reference evidence="2 3" key="1">
    <citation type="submission" date="2019-02" db="EMBL/GenBank/DDBJ databases">
        <title>The genomic architecture of introgression among sibling species of bacteria.</title>
        <authorList>
            <person name="Cavassim M.I.A."/>
            <person name="Moeskjaer S."/>
            <person name="Moslemi C."/>
            <person name="Fields B."/>
            <person name="Bachmann A."/>
            <person name="Vilhjalmsson B."/>
            <person name="Schierup M.H."/>
            <person name="Young J.P.W."/>
            <person name="Andersen S.U."/>
        </authorList>
    </citation>
    <scope>NUCLEOTIDE SEQUENCE [LARGE SCALE GENOMIC DNA]</scope>
    <source>
        <strain evidence="2 3">SM135B</strain>
    </source>
</reference>
<comment type="caution">
    <text evidence="2">The sequence shown here is derived from an EMBL/GenBank/DDBJ whole genome shotgun (WGS) entry which is preliminary data.</text>
</comment>
<dbReference type="CDD" id="cd01037">
    <property type="entry name" value="PDDEXK_nuclease-like"/>
    <property type="match status" value="1"/>
</dbReference>
<dbReference type="Gene3D" id="3.40.1350.10">
    <property type="match status" value="1"/>
</dbReference>
<gene>
    <name evidence="2" type="ORF">ELH90_10565</name>
</gene>
<dbReference type="AlphaFoldDB" id="A0A7M3DTP1"/>
<evidence type="ECO:0000313" key="2">
    <source>
        <dbReference type="EMBL" id="TAY52068.1"/>
    </source>
</evidence>
<accession>A0A7M3DTP1</accession>
<evidence type="ECO:0000313" key="3">
    <source>
        <dbReference type="Proteomes" id="UP000292974"/>
    </source>
</evidence>
<evidence type="ECO:0008006" key="4">
    <source>
        <dbReference type="Google" id="ProtNLM"/>
    </source>
</evidence>
<sequence>MQGAAIISARGFEFEKLVGEVLKEQGYRVTVYSFEAPSRDRPMLDFDILAVGENGIKIPVEVKFTSRDRVSIAMLRDSGAKTARWKAHAVSARPLLVYGAIIERSMREWAESEFDIDIWDRDILLTKSKRTSAALEQFFQGTSDGNLIQRTPRVKMQKSMWRAPKSPKRTSEHGVKNL</sequence>
<dbReference type="SUPFAM" id="SSF52980">
    <property type="entry name" value="Restriction endonuclease-like"/>
    <property type="match status" value="1"/>
</dbReference>
<dbReference type="EMBL" id="SIOP01000001">
    <property type="protein sequence ID" value="TAY52068.1"/>
    <property type="molecule type" value="Genomic_DNA"/>
</dbReference>
<dbReference type="Proteomes" id="UP000292974">
    <property type="component" value="Unassembled WGS sequence"/>
</dbReference>
<feature type="region of interest" description="Disordered" evidence="1">
    <location>
        <begin position="159"/>
        <end position="178"/>
    </location>
</feature>
<dbReference type="InterPro" id="IPR011335">
    <property type="entry name" value="Restrct_endonuc-II-like"/>
</dbReference>